<comment type="caution">
    <text evidence="1">The sequence shown here is derived from an EMBL/GenBank/DDBJ whole genome shotgun (WGS) entry which is preliminary data.</text>
</comment>
<proteinExistence type="predicted"/>
<reference evidence="1 2" key="1">
    <citation type="submission" date="2012-11" db="EMBL/GenBank/DDBJ databases">
        <title>Whole genome sequence of Acidocella aminolytica 101 = DSM 11237.</title>
        <authorList>
            <person name="Azuma Y."/>
            <person name="Higashiura N."/>
            <person name="Hirakawa H."/>
            <person name="Matsushita K."/>
        </authorList>
    </citation>
    <scope>NUCLEOTIDE SEQUENCE [LARGE SCALE GENOMIC DNA]</scope>
    <source>
        <strain evidence="2">101 / DSM 11237</strain>
    </source>
</reference>
<gene>
    <name evidence="1" type="ORF">Aam_066_036</name>
</gene>
<name>A0A0D6PH24_9PROT</name>
<dbReference type="Proteomes" id="UP000032668">
    <property type="component" value="Unassembled WGS sequence"/>
</dbReference>
<keyword evidence="2" id="KW-1185">Reference proteome</keyword>
<sequence>MAFYINKAGSLVNVANRRGVGGRCPSYIKPKSSCTQKNMTAKKIVLEVHELPFTLRYTGYVGGYGCALGHIEVSGDIRHF</sequence>
<dbReference type="AlphaFoldDB" id="A0A0D6PH24"/>
<organism evidence="1 2">
    <name type="scientific">Acidocella aminolytica 101 = DSM 11237</name>
    <dbReference type="NCBI Taxonomy" id="1120923"/>
    <lineage>
        <taxon>Bacteria</taxon>
        <taxon>Pseudomonadati</taxon>
        <taxon>Pseudomonadota</taxon>
        <taxon>Alphaproteobacteria</taxon>
        <taxon>Acetobacterales</taxon>
        <taxon>Acidocellaceae</taxon>
        <taxon>Acidocella</taxon>
    </lineage>
</organism>
<accession>A0A0D6PH24</accession>
<evidence type="ECO:0000313" key="2">
    <source>
        <dbReference type="Proteomes" id="UP000032668"/>
    </source>
</evidence>
<evidence type="ECO:0000313" key="1">
    <source>
        <dbReference type="EMBL" id="GAN80972.1"/>
    </source>
</evidence>
<dbReference type="EMBL" id="BANC01000064">
    <property type="protein sequence ID" value="GAN80972.1"/>
    <property type="molecule type" value="Genomic_DNA"/>
</dbReference>
<protein>
    <submittedName>
        <fullName evidence="1">Uncharacterized protein</fullName>
    </submittedName>
</protein>